<reference evidence="4 5" key="1">
    <citation type="submission" date="2021-06" db="EMBL/GenBank/DDBJ databases">
        <title>Faecalicatena sp. nov. isolated from porcine feces.</title>
        <authorList>
            <person name="Oh B.S."/>
            <person name="Lee J.H."/>
        </authorList>
    </citation>
    <scope>NUCLEOTIDE SEQUENCE [LARGE SCALE GENOMIC DNA]</scope>
    <source>
        <strain evidence="4 5">AGMB00832</strain>
    </source>
</reference>
<dbReference type="PANTHER" id="PTHR34047">
    <property type="entry name" value="NUCLEAR INTRON MATURASE 1, MITOCHONDRIAL-RELATED"/>
    <property type="match status" value="1"/>
</dbReference>
<evidence type="ECO:0000259" key="3">
    <source>
        <dbReference type="PROSITE" id="PS50878"/>
    </source>
</evidence>
<keyword evidence="1" id="KW-0175">Coiled coil</keyword>
<feature type="coiled-coil region" evidence="1">
    <location>
        <begin position="315"/>
        <end position="342"/>
    </location>
</feature>
<name>A0ABS6D2Z3_9FIRM</name>
<organism evidence="4 5">
    <name type="scientific">Faecalicatena faecalis</name>
    <dbReference type="NCBI Taxonomy" id="2726362"/>
    <lineage>
        <taxon>Bacteria</taxon>
        <taxon>Bacillati</taxon>
        <taxon>Bacillota</taxon>
        <taxon>Clostridia</taxon>
        <taxon>Lachnospirales</taxon>
        <taxon>Lachnospiraceae</taxon>
        <taxon>Faecalicatena</taxon>
    </lineage>
</organism>
<dbReference type="Proteomes" id="UP000723714">
    <property type="component" value="Unassembled WGS sequence"/>
</dbReference>
<feature type="region of interest" description="Disordered" evidence="2">
    <location>
        <begin position="1"/>
        <end position="24"/>
    </location>
</feature>
<feature type="coiled-coil region" evidence="1">
    <location>
        <begin position="371"/>
        <end position="398"/>
    </location>
</feature>
<comment type="caution">
    <text evidence="4">The sequence shown here is derived from an EMBL/GenBank/DDBJ whole genome shotgun (WGS) entry which is preliminary data.</text>
</comment>
<feature type="domain" description="Reverse transcriptase" evidence="3">
    <location>
        <begin position="1"/>
        <end position="298"/>
    </location>
</feature>
<dbReference type="Pfam" id="PF00078">
    <property type="entry name" value="RVT_1"/>
    <property type="match status" value="1"/>
</dbReference>
<dbReference type="PROSITE" id="PS50878">
    <property type="entry name" value="RT_POL"/>
    <property type="match status" value="1"/>
</dbReference>
<protein>
    <recommendedName>
        <fullName evidence="3">Reverse transcriptase domain-containing protein</fullName>
    </recommendedName>
</protein>
<dbReference type="RefSeq" id="WP_216240733.1">
    <property type="nucleotide sequence ID" value="NZ_JABACJ020000005.1"/>
</dbReference>
<evidence type="ECO:0000256" key="2">
    <source>
        <dbReference type="SAM" id="MobiDB-lite"/>
    </source>
</evidence>
<dbReference type="InterPro" id="IPR051083">
    <property type="entry name" value="GrpII_Intron_Splice-Mob/Def"/>
</dbReference>
<gene>
    <name evidence="4" type="ORF">HGO97_007715</name>
</gene>
<sequence>MTSEERRAARRLRREETRRRKKQKINDEHGKLEAIFDYGNLLNAFDVAKKGVRWKCSVQRYEASLLRKTYETHMKLLAGEDIRRGFHNFTIMERGKLRDISSVHISERVVQRSACDNVLVPILTRTIISDNMACIKGRGTHATIDRVAFFLREYYRKTGSNEGVIVLIDFTNFFGNMQHWYIRTILQKHFTDKEVVEFIMLFVEAFGEVGCGLGSQISQIVGTIYPNEPDHFAKEVLQIRAYIRYMDDTFMAFRTKEEADAAIEALFAIYERIGIVVNKRKTRKVSMKHGFTFLKTQFRLTDSGKVIMRPCRQAVTRERRKLKKLKNKLDEGRITFEEVRQQYQSWKGYMKHKMSWRTVQNMDKLFNELFIENWKGKEEAHEIQIQRKRNNIRRIRQESRTKYVACAGGSEH</sequence>
<proteinExistence type="predicted"/>
<evidence type="ECO:0000313" key="5">
    <source>
        <dbReference type="Proteomes" id="UP000723714"/>
    </source>
</evidence>
<dbReference type="EMBL" id="JABACJ020000005">
    <property type="protein sequence ID" value="MBU3875695.1"/>
    <property type="molecule type" value="Genomic_DNA"/>
</dbReference>
<dbReference type="InterPro" id="IPR000477">
    <property type="entry name" value="RT_dom"/>
</dbReference>
<evidence type="ECO:0000256" key="1">
    <source>
        <dbReference type="SAM" id="Coils"/>
    </source>
</evidence>
<dbReference type="PANTHER" id="PTHR34047:SF8">
    <property type="entry name" value="PROTEIN YKFC"/>
    <property type="match status" value="1"/>
</dbReference>
<accession>A0ABS6D2Z3</accession>
<keyword evidence="5" id="KW-1185">Reference proteome</keyword>
<evidence type="ECO:0000313" key="4">
    <source>
        <dbReference type="EMBL" id="MBU3875695.1"/>
    </source>
</evidence>